<accession>A0A415ETT9</accession>
<dbReference type="AlphaFoldDB" id="A0A415ETT9"/>
<comment type="caution">
    <text evidence="1">The sequence shown here is derived from an EMBL/GenBank/DDBJ whole genome shotgun (WGS) entry which is preliminary data.</text>
</comment>
<dbReference type="EMBL" id="QRMZ01000008">
    <property type="protein sequence ID" value="RHK06723.1"/>
    <property type="molecule type" value="Genomic_DNA"/>
</dbReference>
<reference evidence="1 2" key="1">
    <citation type="submission" date="2018-08" db="EMBL/GenBank/DDBJ databases">
        <title>A genome reference for cultivated species of the human gut microbiota.</title>
        <authorList>
            <person name="Zou Y."/>
            <person name="Xue W."/>
            <person name="Luo G."/>
        </authorList>
    </citation>
    <scope>NUCLEOTIDE SEQUENCE [LARGE SCALE GENOMIC DNA]</scope>
    <source>
        <strain evidence="1 2">AF48-16</strain>
    </source>
</reference>
<name>A0A415ETT9_ENTCA</name>
<dbReference type="RefSeq" id="WP_151195621.1">
    <property type="nucleotide sequence ID" value="NZ_JBHKUN010000005.1"/>
</dbReference>
<organism evidence="1 2">
    <name type="scientific">Enterococcus casseliflavus</name>
    <name type="common">Enterococcus flavescens</name>
    <dbReference type="NCBI Taxonomy" id="37734"/>
    <lineage>
        <taxon>Bacteria</taxon>
        <taxon>Bacillati</taxon>
        <taxon>Bacillota</taxon>
        <taxon>Bacilli</taxon>
        <taxon>Lactobacillales</taxon>
        <taxon>Enterococcaceae</taxon>
        <taxon>Enterococcus</taxon>
    </lineage>
</organism>
<evidence type="ECO:0000313" key="1">
    <source>
        <dbReference type="EMBL" id="RHK06723.1"/>
    </source>
</evidence>
<proteinExistence type="predicted"/>
<evidence type="ECO:0000313" key="2">
    <source>
        <dbReference type="Proteomes" id="UP000286288"/>
    </source>
</evidence>
<gene>
    <name evidence="1" type="ORF">DW084_07635</name>
</gene>
<protein>
    <submittedName>
        <fullName evidence="1">DUF2479 domain-containing protein</fullName>
    </submittedName>
</protein>
<dbReference type="Proteomes" id="UP000286288">
    <property type="component" value="Unassembled WGS sequence"/>
</dbReference>
<sequence>MENLYVTSEITLNKTAEKRSSPVPTNTEFFSYDQRVAKKTINFQFKGEPLDLSEANVILGFDFVTAGQSVIFESADESIVIEDPAAGKVNVMLPNDIYAYSGSVIIYVFVEFSNGQSLDYPAFSTEFQESWIDQDLEEMAQFYVKRFEDLRNLVLEQASGIDHDLTEFENRIEQIESDLAAFDIDSLAKEIEEEIRKTVEGRLSDIEKRLEAADFVTEENVDQSLEKFMFGVPLVREPLLDLTGKIRASFVENVHRAGGVLTTSLPSSAAGGTEITQAQYNRIATNDGLDTSISSSTANGRMQVVFTWDILGDMKRRFPELFTFFSPKTVQEELAVIQPFVKNIQFTAFAHINSNTSYPIIGYRRMPDNTGFNWEEMASHESTFNDQLTFPIELITNPAIPAHVGKAAVVLRGPERQATNQSAIRVAYAKVDYTVAFSLDKLFIPKMINQMSNSTIDMFNHLAQRVNELEMKG</sequence>